<evidence type="ECO:0000313" key="2">
    <source>
        <dbReference type="Proteomes" id="UP001519460"/>
    </source>
</evidence>
<dbReference type="EMBL" id="JACVVK020000005">
    <property type="protein sequence ID" value="KAK7507032.1"/>
    <property type="molecule type" value="Genomic_DNA"/>
</dbReference>
<name>A0ABD0M5W5_9CAEN</name>
<accession>A0ABD0M5W5</accession>
<sequence>MFWKGIYKYGSLYCNVVEAKVSMPYTHALDTASQILSKPGTSNWSGARCFGRIFVSRTGVGIAMWSRRSLQLSMTYIPVMDTAVRSCKPGDIKGFHPWCSRGVFISTELGVQCC</sequence>
<keyword evidence="2" id="KW-1185">Reference proteome</keyword>
<dbReference type="AlphaFoldDB" id="A0ABD0M5W5"/>
<dbReference type="Proteomes" id="UP001519460">
    <property type="component" value="Unassembled WGS sequence"/>
</dbReference>
<evidence type="ECO:0000313" key="1">
    <source>
        <dbReference type="EMBL" id="KAK7507032.1"/>
    </source>
</evidence>
<proteinExistence type="predicted"/>
<organism evidence="1 2">
    <name type="scientific">Batillaria attramentaria</name>
    <dbReference type="NCBI Taxonomy" id="370345"/>
    <lineage>
        <taxon>Eukaryota</taxon>
        <taxon>Metazoa</taxon>
        <taxon>Spiralia</taxon>
        <taxon>Lophotrochozoa</taxon>
        <taxon>Mollusca</taxon>
        <taxon>Gastropoda</taxon>
        <taxon>Caenogastropoda</taxon>
        <taxon>Sorbeoconcha</taxon>
        <taxon>Cerithioidea</taxon>
        <taxon>Batillariidae</taxon>
        <taxon>Batillaria</taxon>
    </lineage>
</organism>
<protein>
    <submittedName>
        <fullName evidence="1">Uncharacterized protein</fullName>
    </submittedName>
</protein>
<reference evidence="1 2" key="1">
    <citation type="journal article" date="2023" name="Sci. Data">
        <title>Genome assembly of the Korean intertidal mud-creeper Batillaria attramentaria.</title>
        <authorList>
            <person name="Patra A.K."/>
            <person name="Ho P.T."/>
            <person name="Jun S."/>
            <person name="Lee S.J."/>
            <person name="Kim Y."/>
            <person name="Won Y.J."/>
        </authorList>
    </citation>
    <scope>NUCLEOTIDE SEQUENCE [LARGE SCALE GENOMIC DNA]</scope>
    <source>
        <strain evidence="1">Wonlab-2016</strain>
    </source>
</reference>
<comment type="caution">
    <text evidence="1">The sequence shown here is derived from an EMBL/GenBank/DDBJ whole genome shotgun (WGS) entry which is preliminary data.</text>
</comment>
<gene>
    <name evidence="1" type="ORF">BaRGS_00001883</name>
</gene>